<dbReference type="InterPro" id="IPR032260">
    <property type="entry name" value="DUF5060"/>
</dbReference>
<evidence type="ECO:0000313" key="4">
    <source>
        <dbReference type="EMBL" id="QNP57656.1"/>
    </source>
</evidence>
<dbReference type="PANTHER" id="PTHR37836">
    <property type="entry name" value="LMO1036 PROTEIN"/>
    <property type="match status" value="1"/>
</dbReference>
<keyword evidence="5" id="KW-1185">Reference proteome</keyword>
<evidence type="ECO:0000259" key="1">
    <source>
        <dbReference type="Pfam" id="PF13204"/>
    </source>
</evidence>
<evidence type="ECO:0000259" key="2">
    <source>
        <dbReference type="Pfam" id="PF16586"/>
    </source>
</evidence>
<dbReference type="Pfam" id="PF13204">
    <property type="entry name" value="Apiosidase"/>
    <property type="match status" value="1"/>
</dbReference>
<reference evidence="4 5" key="1">
    <citation type="submission" date="2020-08" db="EMBL/GenBank/DDBJ databases">
        <title>Genome sequence of Tessaracoccus defluvii JCM 17540T.</title>
        <authorList>
            <person name="Hyun D.-W."/>
            <person name="Bae J.-W."/>
        </authorList>
    </citation>
    <scope>NUCLEOTIDE SEQUENCE [LARGE SCALE GENOMIC DNA]</scope>
    <source>
        <strain evidence="4 5">JCM 17540</strain>
    </source>
</reference>
<dbReference type="Gene3D" id="2.60.40.3950">
    <property type="match status" value="1"/>
</dbReference>
<dbReference type="PANTHER" id="PTHR37836:SF2">
    <property type="entry name" value="DUF4038 DOMAIN-CONTAINING PROTEIN"/>
    <property type="match status" value="1"/>
</dbReference>
<protein>
    <submittedName>
        <fullName evidence="4">DUF4038 domain-containing protein</fullName>
    </submittedName>
</protein>
<dbReference type="KEGG" id="tdf:H9L22_16000"/>
<dbReference type="Proteomes" id="UP000516117">
    <property type="component" value="Chromosome"/>
</dbReference>
<accession>A0A7H0HAU0</accession>
<dbReference type="Gene3D" id="3.20.20.80">
    <property type="entry name" value="Glycosidases"/>
    <property type="match status" value="1"/>
</dbReference>
<dbReference type="InterPro" id="IPR025277">
    <property type="entry name" value="Apiosidase-like_cat_dom"/>
</dbReference>
<evidence type="ECO:0000313" key="5">
    <source>
        <dbReference type="Proteomes" id="UP000516117"/>
    </source>
</evidence>
<gene>
    <name evidence="4" type="ORF">H9L22_16000</name>
</gene>
<dbReference type="InterPro" id="IPR013783">
    <property type="entry name" value="Ig-like_fold"/>
</dbReference>
<dbReference type="InterPro" id="IPR041239">
    <property type="entry name" value="DUF5605"/>
</dbReference>
<dbReference type="AlphaFoldDB" id="A0A7H0HAU0"/>
<dbReference type="EMBL" id="CP060789">
    <property type="protein sequence ID" value="QNP57656.1"/>
    <property type="molecule type" value="Genomic_DNA"/>
</dbReference>
<dbReference type="Pfam" id="PF16586">
    <property type="entry name" value="DUF5060"/>
    <property type="match status" value="1"/>
</dbReference>
<feature type="domain" description="Apiosidase-like catalytic" evidence="1">
    <location>
        <begin position="111"/>
        <end position="363"/>
    </location>
</feature>
<dbReference type="GO" id="GO:0005975">
    <property type="term" value="P:carbohydrate metabolic process"/>
    <property type="evidence" value="ECO:0007669"/>
    <property type="project" value="UniProtKB-ARBA"/>
</dbReference>
<name>A0A7H0HAU0_9ACTN</name>
<dbReference type="Pfam" id="PF18310">
    <property type="entry name" value="DUF5605"/>
    <property type="match status" value="1"/>
</dbReference>
<feature type="domain" description="DUF5060" evidence="2">
    <location>
        <begin position="8"/>
        <end position="76"/>
    </location>
</feature>
<dbReference type="Gene3D" id="2.60.40.10">
    <property type="entry name" value="Immunoglobulins"/>
    <property type="match status" value="1"/>
</dbReference>
<sequence length="513" mass="57282">MTFPTRTTRWHVAEFRLPTSGPRIVPAPSARPPILLRFSHPSGLAMAVEGFDDGDGGCVVRWAAPEEGRWEWNAESPHPELDGLTGVVDVDPAVGAAGSHAHGPVRAVGFHFAHADGTPFRPFGSTAYNLLHQSDDAIRETIDDLAAAGFNKLRFMVFPQAGDYVVRTPEVMPLERTADGGWDASRPVPEFFRRLDRTVELLGAAGIQAEVLLLDAYDNDAYGLNRLTEDEDARYLRHVVARLAAHPHVWWSLCNEYDLLDRPDERWDRAGELVRALDPYDHPRSIHNWRRLYDNRRPWITHSSIQQGQAADDAGRVGLFRDVYGKAVILDEICYEGDIALRWGRLTGRQLVHRFWTTICGGAYASHGESFEREDGSLHMVAGGRLQGESPRRLAFLRSILDEIGGAGLEPVDSWWDDEFVVGIPGRAYLRYLGDTHPGGWTFRLPQGLLGERLEPGQRYAVDVIDTWEMTVAPVDAVFELDEVGRNESYARAAEPVALPPTAPVALRIRRLP</sequence>
<dbReference type="SUPFAM" id="SSF51445">
    <property type="entry name" value="(Trans)glycosidases"/>
    <property type="match status" value="1"/>
</dbReference>
<organism evidence="4 5">
    <name type="scientific">Tessaracoccus defluvii</name>
    <dbReference type="NCBI Taxonomy" id="1285901"/>
    <lineage>
        <taxon>Bacteria</taxon>
        <taxon>Bacillati</taxon>
        <taxon>Actinomycetota</taxon>
        <taxon>Actinomycetes</taxon>
        <taxon>Propionibacteriales</taxon>
        <taxon>Propionibacteriaceae</taxon>
        <taxon>Tessaracoccus</taxon>
    </lineage>
</organism>
<feature type="domain" description="DUF5605" evidence="3">
    <location>
        <begin position="418"/>
        <end position="506"/>
    </location>
</feature>
<proteinExistence type="predicted"/>
<evidence type="ECO:0000259" key="3">
    <source>
        <dbReference type="Pfam" id="PF18310"/>
    </source>
</evidence>
<dbReference type="InterPro" id="IPR017853">
    <property type="entry name" value="GH"/>
</dbReference>